<feature type="transmembrane region" description="Helical" evidence="2">
    <location>
        <begin position="47"/>
        <end position="64"/>
    </location>
</feature>
<dbReference type="RefSeq" id="WP_039572385.1">
    <property type="nucleotide sequence ID" value="NZ_CP009122.1"/>
</dbReference>
<keyword evidence="2" id="KW-0472">Membrane</keyword>
<keyword evidence="2" id="KW-1133">Transmembrane helix</keyword>
<keyword evidence="2" id="KW-0812">Transmembrane</keyword>
<dbReference type="AlphaFoldDB" id="A0A0A7PD39"/>
<gene>
    <name evidence="3" type="ORF">SKP52_05015</name>
</gene>
<evidence type="ECO:0000313" key="4">
    <source>
        <dbReference type="Proteomes" id="UP000030907"/>
    </source>
</evidence>
<evidence type="ECO:0000256" key="2">
    <source>
        <dbReference type="SAM" id="Phobius"/>
    </source>
</evidence>
<feature type="region of interest" description="Disordered" evidence="1">
    <location>
        <begin position="124"/>
        <end position="147"/>
    </location>
</feature>
<reference evidence="3 4" key="1">
    <citation type="journal article" date="2015" name="Int. J. Syst. Evol. Microbiol.">
        <title>Description of Sphingopyxis fribergensis sp. nov. - a soil bacterium with the ability to degrade styrene and phenylacetic acid.</title>
        <authorList>
            <person name="Oelschlagel M."/>
            <person name="Ruckert C."/>
            <person name="Kalinowski J."/>
            <person name="Schmidt G."/>
            <person name="Schlomann M."/>
            <person name="Tischler D."/>
        </authorList>
    </citation>
    <scope>NUCLEOTIDE SEQUENCE [LARGE SCALE GENOMIC DNA]</scope>
    <source>
        <strain evidence="3 4">Kp5.2</strain>
    </source>
</reference>
<dbReference type="Proteomes" id="UP000030907">
    <property type="component" value="Chromosome"/>
</dbReference>
<dbReference type="KEGG" id="sphk:SKP52_05015"/>
<dbReference type="EMBL" id="CP009122">
    <property type="protein sequence ID" value="AJA07930.1"/>
    <property type="molecule type" value="Genomic_DNA"/>
</dbReference>
<accession>A0A0A7PD39</accession>
<name>A0A0A7PD39_9SPHN</name>
<dbReference type="HOGENOM" id="CLU_1766829_0_0_5"/>
<feature type="transmembrane region" description="Helical" evidence="2">
    <location>
        <begin position="71"/>
        <end position="89"/>
    </location>
</feature>
<feature type="compositionally biased region" description="Basic and acidic residues" evidence="1">
    <location>
        <begin position="126"/>
        <end position="135"/>
    </location>
</feature>
<keyword evidence="4" id="KW-1185">Reference proteome</keyword>
<evidence type="ECO:0000313" key="3">
    <source>
        <dbReference type="EMBL" id="AJA07930.1"/>
    </source>
</evidence>
<protein>
    <submittedName>
        <fullName evidence="3">Putative membrane protein</fullName>
    </submittedName>
</protein>
<dbReference type="STRING" id="1515612.SKP52_05015"/>
<sequence length="147" mass="16782">MIVFALFLTGLIAVMLFARDTDAARWLHRATVEEPLRFFGRLERKHILFLIVGLFAIQAYAAVLPAELAMALAWDMTAYVDAMIATWVLSTFARFRSMKALIALRIAALLAPFRRLRMRARRSRPVRPEERKPAANDDEPWPIPMAA</sequence>
<organism evidence="3 4">
    <name type="scientific">Sphingopyxis fribergensis</name>
    <dbReference type="NCBI Taxonomy" id="1515612"/>
    <lineage>
        <taxon>Bacteria</taxon>
        <taxon>Pseudomonadati</taxon>
        <taxon>Pseudomonadota</taxon>
        <taxon>Alphaproteobacteria</taxon>
        <taxon>Sphingomonadales</taxon>
        <taxon>Sphingomonadaceae</taxon>
        <taxon>Sphingopyxis</taxon>
    </lineage>
</organism>
<proteinExistence type="predicted"/>
<evidence type="ECO:0000256" key="1">
    <source>
        <dbReference type="SAM" id="MobiDB-lite"/>
    </source>
</evidence>